<dbReference type="InterPro" id="IPR029058">
    <property type="entry name" value="AB_hydrolase_fold"/>
</dbReference>
<dbReference type="Proteomes" id="UP000253868">
    <property type="component" value="Chromosome"/>
</dbReference>
<dbReference type="PANTHER" id="PTHR43798">
    <property type="entry name" value="MONOACYLGLYCEROL LIPASE"/>
    <property type="match status" value="1"/>
</dbReference>
<keyword evidence="2" id="KW-0378">Hydrolase</keyword>
<dbReference type="GO" id="GO:0046464">
    <property type="term" value="P:acylglycerol catabolic process"/>
    <property type="evidence" value="ECO:0007669"/>
    <property type="project" value="TreeGrafter"/>
</dbReference>
<evidence type="ECO:0000259" key="1">
    <source>
        <dbReference type="Pfam" id="PF12697"/>
    </source>
</evidence>
<proteinExistence type="predicted"/>
<dbReference type="EMBL" id="CP031194">
    <property type="protein sequence ID" value="AXG78465.1"/>
    <property type="molecule type" value="Genomic_DNA"/>
</dbReference>
<keyword evidence="3" id="KW-1185">Reference proteome</keyword>
<dbReference type="GO" id="GO:0016020">
    <property type="term" value="C:membrane"/>
    <property type="evidence" value="ECO:0007669"/>
    <property type="project" value="TreeGrafter"/>
</dbReference>
<protein>
    <submittedName>
        <fullName evidence="2">Alpha/beta fold hydrolase</fullName>
    </submittedName>
</protein>
<dbReference type="SUPFAM" id="SSF53474">
    <property type="entry name" value="alpha/beta-Hydrolases"/>
    <property type="match status" value="1"/>
</dbReference>
<dbReference type="RefSeq" id="WP_114659810.1">
    <property type="nucleotide sequence ID" value="NZ_CP031194.1"/>
</dbReference>
<sequence length="266" mass="27950">MNTPPKSVPSLSPTPAVPVRLPVLHWGRPDASRHALLLHGLTSSGACWWRVADELAEAGWSVTAPDLRGHGHAPRTRRYDIASFVADVTPLTPHGGGAWDLVIGHSLGGAIATATAGAEPGWAARLLLVDPALTIAGELNEAMLQAMTAELAATPEALRAAHPAWHPEDITLKAAAAALTSPHVVNSILRQNIPWSYEQTLTAYPHPATVLAADPTQHPAFTAEEGRRVASAKKNFTWSVVEGAGHSIHRDNPAAVIAAALAEPQA</sequence>
<dbReference type="OrthoDB" id="8444301at2"/>
<dbReference type="Gene3D" id="3.40.50.1820">
    <property type="entry name" value="alpha/beta hydrolase"/>
    <property type="match status" value="1"/>
</dbReference>
<accession>A0A345HP41</accession>
<organism evidence="2 3">
    <name type="scientific">Streptomyces paludis</name>
    <dbReference type="NCBI Taxonomy" id="2282738"/>
    <lineage>
        <taxon>Bacteria</taxon>
        <taxon>Bacillati</taxon>
        <taxon>Actinomycetota</taxon>
        <taxon>Actinomycetes</taxon>
        <taxon>Kitasatosporales</taxon>
        <taxon>Streptomycetaceae</taxon>
        <taxon>Streptomyces</taxon>
    </lineage>
</organism>
<evidence type="ECO:0000313" key="3">
    <source>
        <dbReference type="Proteomes" id="UP000253868"/>
    </source>
</evidence>
<dbReference type="GO" id="GO:0047372">
    <property type="term" value="F:monoacylglycerol lipase activity"/>
    <property type="evidence" value="ECO:0007669"/>
    <property type="project" value="TreeGrafter"/>
</dbReference>
<feature type="domain" description="AB hydrolase-1" evidence="1">
    <location>
        <begin position="36"/>
        <end position="259"/>
    </location>
</feature>
<name>A0A345HP41_9ACTN</name>
<dbReference type="InterPro" id="IPR000073">
    <property type="entry name" value="AB_hydrolase_1"/>
</dbReference>
<gene>
    <name evidence="2" type="ORF">DVK44_12920</name>
</gene>
<dbReference type="InterPro" id="IPR050266">
    <property type="entry name" value="AB_hydrolase_sf"/>
</dbReference>
<dbReference type="PANTHER" id="PTHR43798:SF33">
    <property type="entry name" value="HYDROLASE, PUTATIVE (AFU_ORTHOLOGUE AFUA_2G14860)-RELATED"/>
    <property type="match status" value="1"/>
</dbReference>
<dbReference type="AlphaFoldDB" id="A0A345HP41"/>
<dbReference type="KEGG" id="spad:DVK44_12920"/>
<reference evidence="3" key="1">
    <citation type="submission" date="2018-07" db="EMBL/GenBank/DDBJ databases">
        <authorList>
            <person name="Zhao J."/>
        </authorList>
    </citation>
    <scope>NUCLEOTIDE SEQUENCE [LARGE SCALE GENOMIC DNA]</scope>
    <source>
        <strain evidence="3">GSSD-12</strain>
    </source>
</reference>
<evidence type="ECO:0000313" key="2">
    <source>
        <dbReference type="EMBL" id="AXG78465.1"/>
    </source>
</evidence>
<dbReference type="Pfam" id="PF12697">
    <property type="entry name" value="Abhydrolase_6"/>
    <property type="match status" value="1"/>
</dbReference>